<feature type="compositionally biased region" description="Acidic residues" evidence="1">
    <location>
        <begin position="385"/>
        <end position="394"/>
    </location>
</feature>
<evidence type="ECO:0000313" key="3">
    <source>
        <dbReference type="EMBL" id="CAL1713058.1"/>
    </source>
</evidence>
<dbReference type="CDD" id="cd12087">
    <property type="entry name" value="TM_EGFR-like"/>
    <property type="match status" value="1"/>
</dbReference>
<feature type="region of interest" description="Disordered" evidence="1">
    <location>
        <begin position="379"/>
        <end position="404"/>
    </location>
</feature>
<reference evidence="4" key="1">
    <citation type="submission" date="2024-04" db="EMBL/GenBank/DDBJ databases">
        <authorList>
            <person name="Shaw F."/>
            <person name="Minotto A."/>
        </authorList>
    </citation>
    <scope>NUCLEOTIDE SEQUENCE [LARGE SCALE GENOMIC DNA]</scope>
</reference>
<dbReference type="Proteomes" id="UP001497453">
    <property type="component" value="Chromosome 7"/>
</dbReference>
<evidence type="ECO:0000256" key="2">
    <source>
        <dbReference type="SAM" id="Phobius"/>
    </source>
</evidence>
<keyword evidence="2" id="KW-1133">Transmembrane helix</keyword>
<dbReference type="EMBL" id="OZ037950">
    <property type="protein sequence ID" value="CAL1713058.1"/>
    <property type="molecule type" value="Genomic_DNA"/>
</dbReference>
<keyword evidence="2" id="KW-0812">Transmembrane</keyword>
<feature type="transmembrane region" description="Helical" evidence="2">
    <location>
        <begin position="262"/>
        <end position="286"/>
    </location>
</feature>
<keyword evidence="4" id="KW-1185">Reference proteome</keyword>
<accession>A0ABP1DZ44</accession>
<evidence type="ECO:0000256" key="1">
    <source>
        <dbReference type="SAM" id="MobiDB-lite"/>
    </source>
</evidence>
<feature type="compositionally biased region" description="Basic and acidic residues" evidence="1">
    <location>
        <begin position="395"/>
        <end position="404"/>
    </location>
</feature>
<feature type="region of interest" description="Disordered" evidence="1">
    <location>
        <begin position="1"/>
        <end position="24"/>
    </location>
</feature>
<feature type="compositionally biased region" description="Pro residues" evidence="1">
    <location>
        <begin position="15"/>
        <end position="24"/>
    </location>
</feature>
<protein>
    <submittedName>
        <fullName evidence="3">Uncharacterized protein</fullName>
    </submittedName>
</protein>
<evidence type="ECO:0000313" key="4">
    <source>
        <dbReference type="Proteomes" id="UP001497453"/>
    </source>
</evidence>
<name>A0ABP1DZ44_9APHY</name>
<sequence length="457" mass="48684">MPAPSRRYAVNAPAQTPPPPIPPPALKRRIHVDQPSTSNHTARWSHRTLDARDVIADEDLVNQAETQCETFSDNSVFSCFPTANSTIPQHQLASFVWNSNLPQFTRTSLVNIYLFDAASQTILHQWLRQPNPKGRAGVLRFPVNDTWFGPRGVNWRGTDLNYLFYWVVTGPDDDVRLQGLPQPIFTAVQTTFADSVAASMSSTSAAAASSAASVSSAIAASLSSAIAASLSSATAGPTTTSGVPNPSASIQSGNGGSSFPRWAIAVIVVLGALALLASGILIFFILRRIRNQRTDAASNRNSMGSASPMMANAHTGNTPQSPLLGGAAFAAGAGGSHRPTSPDVHDGASTMSRVSEAAPFSGADAAVMADAFRTALRKPNFADQPVEEGESPDEGDTHPKPTELINRELAEEGRDIRSYRTIHTRATCHVILSCFVSYASSTVLVHPTAFFRLPAFY</sequence>
<keyword evidence="2" id="KW-0472">Membrane</keyword>
<organism evidence="3 4">
    <name type="scientific">Somion occarium</name>
    <dbReference type="NCBI Taxonomy" id="3059160"/>
    <lineage>
        <taxon>Eukaryota</taxon>
        <taxon>Fungi</taxon>
        <taxon>Dikarya</taxon>
        <taxon>Basidiomycota</taxon>
        <taxon>Agaricomycotina</taxon>
        <taxon>Agaricomycetes</taxon>
        <taxon>Polyporales</taxon>
        <taxon>Cerrenaceae</taxon>
        <taxon>Somion</taxon>
    </lineage>
</organism>
<gene>
    <name evidence="3" type="ORF">GFSPODELE1_LOCUS9128</name>
</gene>
<proteinExistence type="predicted"/>